<dbReference type="Proteomes" id="UP000186922">
    <property type="component" value="Unassembled WGS sequence"/>
</dbReference>
<evidence type="ECO:0000313" key="2">
    <source>
        <dbReference type="Proteomes" id="UP000186922"/>
    </source>
</evidence>
<reference evidence="1 2" key="1">
    <citation type="journal article" date="2016" name="Nat. Commun.">
        <title>Extremotolerant tardigrade genome and improved radiotolerance of human cultured cells by tardigrade-unique protein.</title>
        <authorList>
            <person name="Hashimoto T."/>
            <person name="Horikawa D.D."/>
            <person name="Saito Y."/>
            <person name="Kuwahara H."/>
            <person name="Kozuka-Hata H."/>
            <person name="Shin-I T."/>
            <person name="Minakuchi Y."/>
            <person name="Ohishi K."/>
            <person name="Motoyama A."/>
            <person name="Aizu T."/>
            <person name="Enomoto A."/>
            <person name="Kondo K."/>
            <person name="Tanaka S."/>
            <person name="Hara Y."/>
            <person name="Koshikawa S."/>
            <person name="Sagara H."/>
            <person name="Miura T."/>
            <person name="Yokobori S."/>
            <person name="Miyagawa K."/>
            <person name="Suzuki Y."/>
            <person name="Kubo T."/>
            <person name="Oyama M."/>
            <person name="Kohara Y."/>
            <person name="Fujiyama A."/>
            <person name="Arakawa K."/>
            <person name="Katayama T."/>
            <person name="Toyoda A."/>
            <person name="Kunieda T."/>
        </authorList>
    </citation>
    <scope>NUCLEOTIDE SEQUENCE [LARGE SCALE GENOMIC DNA]</scope>
    <source>
        <strain evidence="1 2">YOKOZUNA-1</strain>
    </source>
</reference>
<comment type="caution">
    <text evidence="1">The sequence shown here is derived from an EMBL/GenBank/DDBJ whole genome shotgun (WGS) entry which is preliminary data.</text>
</comment>
<gene>
    <name evidence="1" type="primary">RvY_13912-1</name>
    <name evidence="1" type="synonym">RvY_13912.1</name>
    <name evidence="1" type="ORF">RvY_13912</name>
</gene>
<keyword evidence="2" id="KW-1185">Reference proteome</keyword>
<name>A0A1D1VY15_RAMVA</name>
<protein>
    <submittedName>
        <fullName evidence="1">Uncharacterized protein</fullName>
    </submittedName>
</protein>
<proteinExistence type="predicted"/>
<dbReference type="AlphaFoldDB" id="A0A1D1VY15"/>
<accession>A0A1D1VY15</accession>
<organism evidence="1 2">
    <name type="scientific">Ramazzottius varieornatus</name>
    <name type="common">Water bear</name>
    <name type="synonym">Tardigrade</name>
    <dbReference type="NCBI Taxonomy" id="947166"/>
    <lineage>
        <taxon>Eukaryota</taxon>
        <taxon>Metazoa</taxon>
        <taxon>Ecdysozoa</taxon>
        <taxon>Tardigrada</taxon>
        <taxon>Eutardigrada</taxon>
        <taxon>Parachela</taxon>
        <taxon>Hypsibioidea</taxon>
        <taxon>Ramazzottiidae</taxon>
        <taxon>Ramazzottius</taxon>
    </lineage>
</organism>
<sequence length="130" mass="14281">MTVTFDRHNIPSSVQDTHAVIIGFRQKVGDDAVEAYITLTMFILQTAQDIVLDPRQASVAVGVFLMKRLPHRAIKSMACPLQMVEMGQEEALTWRAGSFLQEGMSDGAALVVGLLVVEERRGAGRVPQDQ</sequence>
<evidence type="ECO:0000313" key="1">
    <source>
        <dbReference type="EMBL" id="GAV03499.1"/>
    </source>
</evidence>
<dbReference type="EMBL" id="BDGG01000009">
    <property type="protein sequence ID" value="GAV03499.1"/>
    <property type="molecule type" value="Genomic_DNA"/>
</dbReference>